<keyword evidence="11" id="KW-0121">Carboxypeptidase</keyword>
<dbReference type="InterPro" id="IPR024077">
    <property type="entry name" value="Neurolysin/TOP_dom2"/>
</dbReference>
<comment type="cofactor">
    <cofactor evidence="7">
        <name>Zn(2+)</name>
        <dbReference type="ChEBI" id="CHEBI:29105"/>
    </cofactor>
    <text evidence="7">Binds 1 zinc ion.</text>
</comment>
<dbReference type="GO" id="GO:0008241">
    <property type="term" value="F:peptidyl-dipeptidase activity"/>
    <property type="evidence" value="ECO:0007669"/>
    <property type="project" value="UniProtKB-EC"/>
</dbReference>
<feature type="signal peptide" evidence="9">
    <location>
        <begin position="1"/>
        <end position="21"/>
    </location>
</feature>
<dbReference type="GO" id="GO:0046872">
    <property type="term" value="F:metal ion binding"/>
    <property type="evidence" value="ECO:0007669"/>
    <property type="project" value="UniProtKB-UniRule"/>
</dbReference>
<evidence type="ECO:0000256" key="6">
    <source>
        <dbReference type="ARBA" id="ARBA00023049"/>
    </source>
</evidence>
<keyword evidence="5 7" id="KW-0862">Zinc</keyword>
<evidence type="ECO:0000256" key="7">
    <source>
        <dbReference type="RuleBase" id="RU003435"/>
    </source>
</evidence>
<keyword evidence="9" id="KW-0732">Signal</keyword>
<comment type="similarity">
    <text evidence="1 7">Belongs to the peptidase M3 family.</text>
</comment>
<gene>
    <name evidence="11" type="primary">dcp_2</name>
    <name evidence="11" type="ORF">NCTC10738_04295</name>
</gene>
<evidence type="ECO:0000256" key="2">
    <source>
        <dbReference type="ARBA" id="ARBA00022670"/>
    </source>
</evidence>
<evidence type="ECO:0000256" key="3">
    <source>
        <dbReference type="ARBA" id="ARBA00022723"/>
    </source>
</evidence>
<keyword evidence="4 7" id="KW-0378">Hydrolase</keyword>
<protein>
    <submittedName>
        <fullName evidence="11">Peptidyl-dipeptidase dcp</fullName>
        <ecNumber evidence="11">3.4.15.5</ecNumber>
    </submittedName>
</protein>
<dbReference type="PROSITE" id="PS51257">
    <property type="entry name" value="PROKAR_LIPOPROTEIN"/>
    <property type="match status" value="1"/>
</dbReference>
<feature type="domain" description="Peptidase M3A/M3B catalytic" evidence="10">
    <location>
        <begin position="284"/>
        <end position="732"/>
    </location>
</feature>
<evidence type="ECO:0000256" key="8">
    <source>
        <dbReference type="SAM" id="MobiDB-lite"/>
    </source>
</evidence>
<name>A0A380C0Z0_9GAMM</name>
<dbReference type="InterPro" id="IPR045090">
    <property type="entry name" value="Pept_M3A_M3B"/>
</dbReference>
<dbReference type="InterPro" id="IPR024079">
    <property type="entry name" value="MetalloPept_cat_dom_sf"/>
</dbReference>
<dbReference type="GO" id="GO:0006508">
    <property type="term" value="P:proteolysis"/>
    <property type="evidence" value="ECO:0007669"/>
    <property type="project" value="UniProtKB-KW"/>
</dbReference>
<dbReference type="FunFam" id="3.40.390.10:FF:000009">
    <property type="entry name" value="Oligopeptidase A"/>
    <property type="match status" value="1"/>
</dbReference>
<sequence length="736" mass="82069">MKGMTLSPVALALGLALTLSACDNQPVSQSDTSAQTQAPALQNGTGTNPAAAKAKQTRDNPFFQPWNTYLEIPAFDRIKSEHYLPAFKQGIAERKAEIQAIIDNPAAADFANTIEAMERSGALLTKVSGVFYNLTSADTSAELQKISKEVSPLLSSSRDDIYLNNALFQRVKAVYQQKEQLVLNPAQQKLLEDTYKRFSRGGANLDDAGKAELRKLNEAIGKLSLEFGDNVLAETNDFELVIDKQADLAGLPQDVIDVAAQAAIKRGHPGKWVFTTQRPSVTPFLTYADNRELREKLYKGYIERGNNDNAHDNKKVLAELAALRAKRAQLLGYPSHAHYVLEERTAKTPENVYALLDKIWPAALAQAEAEKAEMQKLIDSEGKDFKLAAWDWWYYADKIRVAKYSFNEQQTKPYFSLENTLKGVFYTANRLYGISVTERDDLPKYHPDVRTFEVKDKDGSVIGIFFGDYYVRDSKRGGAWSNAYRRQAVVDGVNEQPIIVNVLNYPRPGGDEPTLLTFDEAGTLFHEFGHALHALLSKVEYRSQSGTSVPRDYVEFPSQVMENWMTQPDVLAHFAKHYQTGEVIPLSLVDKIRAASKFNQGFATVEYMAATKLDLDWHSSSVTEPQDAAAFEQQSLSNMGLISEIAPRYRSTYFSHIFSGGYSAGYYSYIWSDILGADAFEAFKENGIFDPATAKAFRSNILERGGSEDPTALYKAFRGQEAAIEPLLRSRGLLAE</sequence>
<organism evidence="11 12">
    <name type="scientific">Shewanella algae</name>
    <dbReference type="NCBI Taxonomy" id="38313"/>
    <lineage>
        <taxon>Bacteria</taxon>
        <taxon>Pseudomonadati</taxon>
        <taxon>Pseudomonadota</taxon>
        <taxon>Gammaproteobacteria</taxon>
        <taxon>Alteromonadales</taxon>
        <taxon>Shewanellaceae</taxon>
        <taxon>Shewanella</taxon>
    </lineage>
</organism>
<dbReference type="GO" id="GO:0004222">
    <property type="term" value="F:metalloendopeptidase activity"/>
    <property type="evidence" value="ECO:0007669"/>
    <property type="project" value="InterPro"/>
</dbReference>
<dbReference type="RefSeq" id="WP_115390506.1">
    <property type="nucleotide sequence ID" value="NZ_JADZHC010000045.1"/>
</dbReference>
<dbReference type="EC" id="3.4.15.5" evidence="11"/>
<dbReference type="Gene3D" id="3.40.390.10">
    <property type="entry name" value="Collagenase (Catalytic Domain)"/>
    <property type="match status" value="1"/>
</dbReference>
<feature type="region of interest" description="Disordered" evidence="8">
    <location>
        <begin position="26"/>
        <end position="57"/>
    </location>
</feature>
<dbReference type="GO" id="GO:0004180">
    <property type="term" value="F:carboxypeptidase activity"/>
    <property type="evidence" value="ECO:0007669"/>
    <property type="project" value="UniProtKB-KW"/>
</dbReference>
<dbReference type="InterPro" id="IPR001567">
    <property type="entry name" value="Pept_M3A_M3B_dom"/>
</dbReference>
<dbReference type="PANTHER" id="PTHR43660">
    <property type="entry name" value="DIPEPTIDYL CARBOXYPEPTIDASE"/>
    <property type="match status" value="1"/>
</dbReference>
<dbReference type="Proteomes" id="UP000254069">
    <property type="component" value="Unassembled WGS sequence"/>
</dbReference>
<dbReference type="Pfam" id="PF01432">
    <property type="entry name" value="Peptidase_M3"/>
    <property type="match status" value="1"/>
</dbReference>
<evidence type="ECO:0000256" key="1">
    <source>
        <dbReference type="ARBA" id="ARBA00006040"/>
    </source>
</evidence>
<evidence type="ECO:0000256" key="9">
    <source>
        <dbReference type="SAM" id="SignalP"/>
    </source>
</evidence>
<accession>A0A380C0Z0</accession>
<dbReference type="SUPFAM" id="SSF55486">
    <property type="entry name" value="Metalloproteases ('zincins'), catalytic domain"/>
    <property type="match status" value="1"/>
</dbReference>
<dbReference type="GO" id="GO:0005829">
    <property type="term" value="C:cytosol"/>
    <property type="evidence" value="ECO:0007669"/>
    <property type="project" value="TreeGrafter"/>
</dbReference>
<keyword evidence="6 7" id="KW-0482">Metalloprotease</keyword>
<keyword evidence="2 7" id="KW-0645">Protease</keyword>
<dbReference type="Gene3D" id="1.10.1370.40">
    <property type="match status" value="1"/>
</dbReference>
<reference evidence="11 12" key="1">
    <citation type="submission" date="2018-06" db="EMBL/GenBank/DDBJ databases">
        <authorList>
            <consortium name="Pathogen Informatics"/>
            <person name="Doyle S."/>
        </authorList>
    </citation>
    <scope>NUCLEOTIDE SEQUENCE [LARGE SCALE GENOMIC DNA]</scope>
    <source>
        <strain evidence="11 12">NCTC10738</strain>
    </source>
</reference>
<dbReference type="InterPro" id="IPR034005">
    <property type="entry name" value="M3A_DCP"/>
</dbReference>
<evidence type="ECO:0000256" key="4">
    <source>
        <dbReference type="ARBA" id="ARBA00022801"/>
    </source>
</evidence>
<dbReference type="EMBL" id="UGYO01000002">
    <property type="protein sequence ID" value="SUJ10759.1"/>
    <property type="molecule type" value="Genomic_DNA"/>
</dbReference>
<dbReference type="Gene3D" id="1.10.1370.10">
    <property type="entry name" value="Neurolysin, domain 3"/>
    <property type="match status" value="1"/>
</dbReference>
<keyword evidence="12" id="KW-1185">Reference proteome</keyword>
<dbReference type="AlphaFoldDB" id="A0A380C0Z0"/>
<dbReference type="CDD" id="cd06456">
    <property type="entry name" value="M3A_DCP"/>
    <property type="match status" value="1"/>
</dbReference>
<evidence type="ECO:0000313" key="12">
    <source>
        <dbReference type="Proteomes" id="UP000254069"/>
    </source>
</evidence>
<evidence type="ECO:0000313" key="11">
    <source>
        <dbReference type="EMBL" id="SUJ10759.1"/>
    </source>
</evidence>
<dbReference type="PANTHER" id="PTHR43660:SF1">
    <property type="entry name" value="DIPEPTIDYL CARBOXYPEPTIDASE"/>
    <property type="match status" value="1"/>
</dbReference>
<feature type="compositionally biased region" description="Polar residues" evidence="8">
    <location>
        <begin position="26"/>
        <end position="48"/>
    </location>
</feature>
<proteinExistence type="inferred from homology"/>
<feature type="chain" id="PRO_5016987175" evidence="9">
    <location>
        <begin position="22"/>
        <end position="736"/>
    </location>
</feature>
<keyword evidence="3 7" id="KW-0479">Metal-binding</keyword>
<evidence type="ECO:0000256" key="5">
    <source>
        <dbReference type="ARBA" id="ARBA00022833"/>
    </source>
</evidence>
<evidence type="ECO:0000259" key="10">
    <source>
        <dbReference type="Pfam" id="PF01432"/>
    </source>
</evidence>